<evidence type="ECO:0000256" key="37">
    <source>
        <dbReference type="ARBA" id="ARBA00048935"/>
    </source>
</evidence>
<evidence type="ECO:0000256" key="45">
    <source>
        <dbReference type="ARBA" id="ARBA00049521"/>
    </source>
</evidence>
<dbReference type="Proteomes" id="UP000275408">
    <property type="component" value="Unassembled WGS sequence"/>
</dbReference>
<dbReference type="InterPro" id="IPR057326">
    <property type="entry name" value="KR_dom"/>
</dbReference>
<comment type="catalytic activity">
    <reaction evidence="35">
        <text>holo-[ACP] + acetyl-CoA = acetyl-[ACP] + CoA</text>
        <dbReference type="Rhea" id="RHEA:41788"/>
        <dbReference type="Rhea" id="RHEA-COMP:9621"/>
        <dbReference type="Rhea" id="RHEA-COMP:9685"/>
        <dbReference type="ChEBI" id="CHEBI:57287"/>
        <dbReference type="ChEBI" id="CHEBI:57288"/>
        <dbReference type="ChEBI" id="CHEBI:64479"/>
        <dbReference type="ChEBI" id="CHEBI:78446"/>
        <dbReference type="EC" id="2.3.1.38"/>
    </reaction>
    <physiologicalReaction direction="left-to-right" evidence="35">
        <dbReference type="Rhea" id="RHEA:41789"/>
    </physiologicalReaction>
</comment>
<gene>
    <name evidence="53" type="ORF">pdam_00010747</name>
</gene>
<comment type="pathway">
    <text evidence="1">Lipid metabolism.</text>
</comment>
<dbReference type="InterPro" id="IPR014030">
    <property type="entry name" value="Ketoacyl_synth_N"/>
</dbReference>
<comment type="caution">
    <text evidence="53">The sequence shown here is derived from an EMBL/GenBank/DDBJ whole genome shotgun (WGS) entry which is preliminary data.</text>
</comment>
<evidence type="ECO:0000256" key="33">
    <source>
        <dbReference type="ARBA" id="ARBA00048571"/>
    </source>
</evidence>
<evidence type="ECO:0000259" key="52">
    <source>
        <dbReference type="PROSITE" id="PS52019"/>
    </source>
</evidence>
<dbReference type="InterPro" id="IPR020843">
    <property type="entry name" value="ER"/>
</dbReference>
<dbReference type="GO" id="GO:0004313">
    <property type="term" value="F:[acyl-carrier-protein] S-acetyltransferase activity"/>
    <property type="evidence" value="ECO:0007669"/>
    <property type="project" value="UniProtKB-EC"/>
</dbReference>
<dbReference type="InterPro" id="IPR032821">
    <property type="entry name" value="PKS_assoc"/>
</dbReference>
<evidence type="ECO:0000256" key="5">
    <source>
        <dbReference type="ARBA" id="ARBA00022799"/>
    </source>
</evidence>
<dbReference type="Gene3D" id="3.90.180.10">
    <property type="entry name" value="Medium-chain alcohol dehydrogenases, catalytic domain"/>
    <property type="match status" value="1"/>
</dbReference>
<evidence type="ECO:0000256" key="3">
    <source>
        <dbReference type="ARBA" id="ARBA00022553"/>
    </source>
</evidence>
<comment type="catalytic activity">
    <reaction evidence="33">
        <text>3-oxohexanoyl-[ACP] + NADPH + H(+) = (3R)-hydroxyhexanoyl-[ACP] + NADP(+)</text>
        <dbReference type="Rhea" id="RHEA:41824"/>
        <dbReference type="Rhea" id="RHEA-COMP:9629"/>
        <dbReference type="Rhea" id="RHEA-COMP:9630"/>
        <dbReference type="ChEBI" id="CHEBI:15378"/>
        <dbReference type="ChEBI" id="CHEBI:57783"/>
        <dbReference type="ChEBI" id="CHEBI:58349"/>
        <dbReference type="ChEBI" id="CHEBI:78456"/>
        <dbReference type="ChEBI" id="CHEBI:78457"/>
    </reaction>
    <physiologicalReaction direction="left-to-right" evidence="33">
        <dbReference type="Rhea" id="RHEA:41825"/>
    </physiologicalReaction>
</comment>
<keyword evidence="49" id="KW-0472">Membrane</keyword>
<keyword evidence="49" id="KW-1133">Transmembrane helix</keyword>
<organism evidence="53 54">
    <name type="scientific">Pocillopora damicornis</name>
    <name type="common">Cauliflower coral</name>
    <name type="synonym">Millepora damicornis</name>
    <dbReference type="NCBI Taxonomy" id="46731"/>
    <lineage>
        <taxon>Eukaryota</taxon>
        <taxon>Metazoa</taxon>
        <taxon>Cnidaria</taxon>
        <taxon>Anthozoa</taxon>
        <taxon>Hexacorallia</taxon>
        <taxon>Scleractinia</taxon>
        <taxon>Astrocoeniina</taxon>
        <taxon>Pocilloporidae</taxon>
        <taxon>Pocillopora</taxon>
    </lineage>
</organism>
<evidence type="ECO:0000256" key="43">
    <source>
        <dbReference type="ARBA" id="ARBA00049422"/>
    </source>
</evidence>
<comment type="catalytic activity">
    <reaction evidence="39">
        <text>decanoyl-[ACP] + malonyl-[ACP] + H(+) = 3-oxododecanoyl-[ACP] + holo-[ACP] + CO2</text>
        <dbReference type="Rhea" id="RHEA:41868"/>
        <dbReference type="Rhea" id="RHEA-COMP:9623"/>
        <dbReference type="Rhea" id="RHEA-COMP:9640"/>
        <dbReference type="Rhea" id="RHEA-COMP:9641"/>
        <dbReference type="Rhea" id="RHEA-COMP:9685"/>
        <dbReference type="ChEBI" id="CHEBI:15378"/>
        <dbReference type="ChEBI" id="CHEBI:16526"/>
        <dbReference type="ChEBI" id="CHEBI:64479"/>
        <dbReference type="ChEBI" id="CHEBI:78449"/>
        <dbReference type="ChEBI" id="CHEBI:78468"/>
        <dbReference type="ChEBI" id="CHEBI:78469"/>
    </reaction>
    <physiologicalReaction direction="left-to-right" evidence="39">
        <dbReference type="Rhea" id="RHEA:41869"/>
    </physiologicalReaction>
</comment>
<comment type="catalytic activity">
    <reaction evidence="18">
        <text>hexanoyl-[ACP] + malonyl-[ACP] + H(+) = 3-oxooctanoyl-[ACP] + holo-[ACP] + CO2</text>
        <dbReference type="Rhea" id="RHEA:41836"/>
        <dbReference type="Rhea" id="RHEA-COMP:9623"/>
        <dbReference type="Rhea" id="RHEA-COMP:9632"/>
        <dbReference type="Rhea" id="RHEA-COMP:9633"/>
        <dbReference type="Rhea" id="RHEA-COMP:9685"/>
        <dbReference type="ChEBI" id="CHEBI:15378"/>
        <dbReference type="ChEBI" id="CHEBI:16526"/>
        <dbReference type="ChEBI" id="CHEBI:64479"/>
        <dbReference type="ChEBI" id="CHEBI:78449"/>
        <dbReference type="ChEBI" id="CHEBI:78459"/>
        <dbReference type="ChEBI" id="CHEBI:78460"/>
    </reaction>
    <physiologicalReaction direction="left-to-right" evidence="18">
        <dbReference type="Rhea" id="RHEA:41837"/>
    </physiologicalReaction>
</comment>
<keyword evidence="5" id="KW-0702">S-nitrosylation</keyword>
<dbReference type="Gene3D" id="3.10.129.110">
    <property type="entry name" value="Polyketide synthase dehydratase"/>
    <property type="match status" value="1"/>
</dbReference>
<comment type="catalytic activity">
    <reaction evidence="20">
        <text>3-oxodecanoyl-[ACP] + NADPH + H(+) = (3R)-hydroxydecanoyl-[ACP] + NADP(+)</text>
        <dbReference type="Rhea" id="RHEA:41856"/>
        <dbReference type="Rhea" id="RHEA-COMP:9637"/>
        <dbReference type="Rhea" id="RHEA-COMP:9638"/>
        <dbReference type="ChEBI" id="CHEBI:15378"/>
        <dbReference type="ChEBI" id="CHEBI:57783"/>
        <dbReference type="ChEBI" id="CHEBI:58349"/>
        <dbReference type="ChEBI" id="CHEBI:78464"/>
        <dbReference type="ChEBI" id="CHEBI:78466"/>
    </reaction>
    <physiologicalReaction direction="left-to-right" evidence="20">
        <dbReference type="Rhea" id="RHEA:41857"/>
    </physiologicalReaction>
</comment>
<evidence type="ECO:0000256" key="6">
    <source>
        <dbReference type="ARBA" id="ARBA00022898"/>
    </source>
</evidence>
<evidence type="ECO:0000256" key="15">
    <source>
        <dbReference type="ARBA" id="ARBA00023402"/>
    </source>
</evidence>
<comment type="catalytic activity">
    <reaction evidence="24">
        <text>(2E)-hexadecenoyl-[ACP] + NADPH + H(+) = hexadecanoyl-[ACP] + NADP(+)</text>
        <dbReference type="Rhea" id="RHEA:41912"/>
        <dbReference type="Rhea" id="RHEA-COMP:9651"/>
        <dbReference type="Rhea" id="RHEA-COMP:9652"/>
        <dbReference type="ChEBI" id="CHEBI:15378"/>
        <dbReference type="ChEBI" id="CHEBI:57783"/>
        <dbReference type="ChEBI" id="CHEBI:58349"/>
        <dbReference type="ChEBI" id="CHEBI:78481"/>
        <dbReference type="ChEBI" id="CHEBI:78483"/>
    </reaction>
    <physiologicalReaction direction="left-to-right" evidence="24">
        <dbReference type="Rhea" id="RHEA:41913"/>
    </physiologicalReaction>
</comment>
<dbReference type="InterPro" id="IPR049551">
    <property type="entry name" value="PKS_DH_C"/>
</dbReference>
<evidence type="ECO:0000256" key="16">
    <source>
        <dbReference type="ARBA" id="ARBA00023442"/>
    </source>
</evidence>
<dbReference type="InterPro" id="IPR016039">
    <property type="entry name" value="Thiolase-like"/>
</dbReference>
<dbReference type="InterPro" id="IPR042104">
    <property type="entry name" value="PKS_dehydratase_sf"/>
</dbReference>
<keyword evidence="6" id="KW-0663">Pyridoxal phosphate</keyword>
<evidence type="ECO:0000256" key="4">
    <source>
        <dbReference type="ARBA" id="ARBA00022679"/>
    </source>
</evidence>
<dbReference type="InterPro" id="IPR011032">
    <property type="entry name" value="GroES-like_sf"/>
</dbReference>
<comment type="catalytic activity">
    <reaction evidence="36">
        <text>hexadecanoyl-[ACP] + H2O = hexadecanoate + holo-[ACP] + H(+)</text>
        <dbReference type="Rhea" id="RHEA:41932"/>
        <dbReference type="Rhea" id="RHEA-COMP:9652"/>
        <dbReference type="Rhea" id="RHEA-COMP:9685"/>
        <dbReference type="ChEBI" id="CHEBI:7896"/>
        <dbReference type="ChEBI" id="CHEBI:15377"/>
        <dbReference type="ChEBI" id="CHEBI:15378"/>
        <dbReference type="ChEBI" id="CHEBI:64479"/>
        <dbReference type="ChEBI" id="CHEBI:78483"/>
        <dbReference type="EC" id="3.1.2.14"/>
    </reaction>
    <physiologicalReaction direction="left-to-right" evidence="36">
        <dbReference type="Rhea" id="RHEA:41933"/>
    </physiologicalReaction>
</comment>
<dbReference type="SMART" id="SM00825">
    <property type="entry name" value="PKS_KS"/>
    <property type="match status" value="1"/>
</dbReference>
<comment type="catalytic activity">
    <reaction evidence="19">
        <text>a (3R)-hydroxyacyl-[ACP] + NADP(+) = a 3-oxoacyl-[ACP] + NADPH + H(+)</text>
        <dbReference type="Rhea" id="RHEA:17397"/>
        <dbReference type="Rhea" id="RHEA-COMP:9916"/>
        <dbReference type="Rhea" id="RHEA-COMP:9945"/>
        <dbReference type="ChEBI" id="CHEBI:15378"/>
        <dbReference type="ChEBI" id="CHEBI:57783"/>
        <dbReference type="ChEBI" id="CHEBI:58349"/>
        <dbReference type="ChEBI" id="CHEBI:78776"/>
        <dbReference type="ChEBI" id="CHEBI:78827"/>
        <dbReference type="EC" id="1.1.1.100"/>
    </reaction>
    <physiologicalReaction direction="right-to-left" evidence="19">
        <dbReference type="Rhea" id="RHEA:17399"/>
    </physiologicalReaction>
</comment>
<evidence type="ECO:0000256" key="46">
    <source>
        <dbReference type="ARBA" id="ARBA00049533"/>
    </source>
</evidence>
<comment type="catalytic activity">
    <reaction evidence="11">
        <text>a (3R)-hydroxyacyl-[ACP] = a (2E)-enoyl-[ACP] + H2O</text>
        <dbReference type="Rhea" id="RHEA:13097"/>
        <dbReference type="Rhea" id="RHEA-COMP:9925"/>
        <dbReference type="Rhea" id="RHEA-COMP:9945"/>
        <dbReference type="ChEBI" id="CHEBI:15377"/>
        <dbReference type="ChEBI" id="CHEBI:78784"/>
        <dbReference type="ChEBI" id="CHEBI:78827"/>
        <dbReference type="EC" id="4.2.1.59"/>
    </reaction>
    <physiologicalReaction direction="left-to-right" evidence="11">
        <dbReference type="Rhea" id="RHEA:13098"/>
    </physiologicalReaction>
</comment>
<dbReference type="GO" id="GO:0004316">
    <property type="term" value="F:3-oxoacyl-[acyl-carrier-protein] reductase (NADPH) activity"/>
    <property type="evidence" value="ECO:0007669"/>
    <property type="project" value="UniProtKB-EC"/>
</dbReference>
<dbReference type="InterPro" id="IPR001227">
    <property type="entry name" value="Ac_transferase_dom_sf"/>
</dbReference>
<evidence type="ECO:0000256" key="29">
    <source>
        <dbReference type="ARBA" id="ARBA00048281"/>
    </source>
</evidence>
<evidence type="ECO:0000259" key="51">
    <source>
        <dbReference type="PROSITE" id="PS52004"/>
    </source>
</evidence>
<dbReference type="SUPFAM" id="SSF52151">
    <property type="entry name" value="FabD/lysophospholipase-like"/>
    <property type="match status" value="1"/>
</dbReference>
<dbReference type="GO" id="GO:0004315">
    <property type="term" value="F:3-oxoacyl-[acyl-carrier-protein] synthase activity"/>
    <property type="evidence" value="ECO:0007669"/>
    <property type="project" value="UniProtKB-EC"/>
</dbReference>
<evidence type="ECO:0000256" key="13">
    <source>
        <dbReference type="ARBA" id="ARBA00023399"/>
    </source>
</evidence>
<evidence type="ECO:0000313" key="53">
    <source>
        <dbReference type="EMBL" id="RMX58497.1"/>
    </source>
</evidence>
<comment type="catalytic activity">
    <reaction evidence="9">
        <text>(3R)-hydroxyhexanoyl-[ACP] = (2E)-hexenoyl-[ACP] + H2O</text>
        <dbReference type="Rhea" id="RHEA:41828"/>
        <dbReference type="Rhea" id="RHEA-COMP:9630"/>
        <dbReference type="Rhea" id="RHEA-COMP:9631"/>
        <dbReference type="ChEBI" id="CHEBI:15377"/>
        <dbReference type="ChEBI" id="CHEBI:78457"/>
        <dbReference type="ChEBI" id="CHEBI:78458"/>
    </reaction>
    <physiologicalReaction direction="left-to-right" evidence="9">
        <dbReference type="Rhea" id="RHEA:41829"/>
    </physiologicalReaction>
</comment>
<feature type="transmembrane region" description="Helical" evidence="49">
    <location>
        <begin position="302"/>
        <end position="322"/>
    </location>
</feature>
<evidence type="ECO:0000256" key="26">
    <source>
        <dbReference type="ARBA" id="ARBA00047953"/>
    </source>
</evidence>
<evidence type="ECO:0000256" key="17">
    <source>
        <dbReference type="ARBA" id="ARBA00047300"/>
    </source>
</evidence>
<comment type="catalytic activity">
    <reaction evidence="23">
        <text>dodecanoyl-[ACP] + malonyl-[ACP] + H(+) = 3-oxotetradecanoyl-[ACP] + holo-[ACP] + CO2</text>
        <dbReference type="Rhea" id="RHEA:41884"/>
        <dbReference type="Rhea" id="RHEA-COMP:9623"/>
        <dbReference type="Rhea" id="RHEA-COMP:9644"/>
        <dbReference type="Rhea" id="RHEA-COMP:9645"/>
        <dbReference type="Rhea" id="RHEA-COMP:9685"/>
        <dbReference type="ChEBI" id="CHEBI:15378"/>
        <dbReference type="ChEBI" id="CHEBI:16526"/>
        <dbReference type="ChEBI" id="CHEBI:64479"/>
        <dbReference type="ChEBI" id="CHEBI:65264"/>
        <dbReference type="ChEBI" id="CHEBI:78449"/>
        <dbReference type="ChEBI" id="CHEBI:78473"/>
    </reaction>
    <physiologicalReaction direction="left-to-right" evidence="23">
        <dbReference type="Rhea" id="RHEA:41885"/>
    </physiologicalReaction>
</comment>
<comment type="catalytic activity">
    <reaction evidence="31">
        <text>(2E)-octenoyl-[ACP] + NADPH + H(+) = octanoyl-[ACP] + NADP(+)</text>
        <dbReference type="Rhea" id="RHEA:41848"/>
        <dbReference type="Rhea" id="RHEA-COMP:9635"/>
        <dbReference type="Rhea" id="RHEA-COMP:9636"/>
        <dbReference type="ChEBI" id="CHEBI:15378"/>
        <dbReference type="ChEBI" id="CHEBI:57783"/>
        <dbReference type="ChEBI" id="CHEBI:58349"/>
        <dbReference type="ChEBI" id="CHEBI:78462"/>
        <dbReference type="ChEBI" id="CHEBI:78463"/>
    </reaction>
    <physiologicalReaction direction="left-to-right" evidence="31">
        <dbReference type="Rhea" id="RHEA:41849"/>
    </physiologicalReaction>
</comment>
<dbReference type="PROSITE" id="PS00606">
    <property type="entry name" value="KS3_1"/>
    <property type="match status" value="1"/>
</dbReference>
<keyword evidence="2" id="KW-0596">Phosphopantetheine</keyword>
<comment type="catalytic activity">
    <reaction evidence="15">
        <text>(3R)-hydroxybutanoyl-[ACP] = (2E)-butenoyl-[ACP] + H2O</text>
        <dbReference type="Rhea" id="RHEA:41808"/>
        <dbReference type="Rhea" id="RHEA-COMP:9626"/>
        <dbReference type="Rhea" id="RHEA-COMP:9627"/>
        <dbReference type="ChEBI" id="CHEBI:15377"/>
        <dbReference type="ChEBI" id="CHEBI:78451"/>
        <dbReference type="ChEBI" id="CHEBI:78453"/>
    </reaction>
    <physiologicalReaction direction="left-to-right" evidence="15">
        <dbReference type="Rhea" id="RHEA:41809"/>
    </physiologicalReaction>
</comment>
<evidence type="ECO:0000256" key="23">
    <source>
        <dbReference type="ARBA" id="ARBA00047578"/>
    </source>
</evidence>
<evidence type="ECO:0000256" key="38">
    <source>
        <dbReference type="ARBA" id="ARBA00049019"/>
    </source>
</evidence>
<dbReference type="STRING" id="46731.A0A3M6UY10"/>
<evidence type="ECO:0000256" key="9">
    <source>
        <dbReference type="ARBA" id="ARBA00023373"/>
    </source>
</evidence>
<dbReference type="Gene3D" id="3.40.366.10">
    <property type="entry name" value="Malonyl-Coenzyme A Acyl Carrier Protein, domain 2"/>
    <property type="match status" value="1"/>
</dbReference>
<comment type="catalytic activity">
    <reaction evidence="13">
        <text>(3R)-hydroxyoctadecanoyl-[ACP] = (2E)-octadecenoyl-[ACP] + H2O</text>
        <dbReference type="Rhea" id="RHEA:41924"/>
        <dbReference type="Rhea" id="RHEA-COMP:9654"/>
        <dbReference type="Rhea" id="RHEA-COMP:9655"/>
        <dbReference type="ChEBI" id="CHEBI:15377"/>
        <dbReference type="ChEBI" id="CHEBI:78488"/>
        <dbReference type="ChEBI" id="CHEBI:78489"/>
    </reaction>
    <physiologicalReaction direction="left-to-right" evidence="13">
        <dbReference type="Rhea" id="RHEA:41925"/>
    </physiologicalReaction>
</comment>
<dbReference type="Gene3D" id="3.40.50.1820">
    <property type="entry name" value="alpha/beta hydrolase"/>
    <property type="match status" value="1"/>
</dbReference>
<feature type="region of interest" description="N-terminal hotdog fold" evidence="47">
    <location>
        <begin position="1821"/>
        <end position="1948"/>
    </location>
</feature>
<dbReference type="Pfam" id="PF00698">
    <property type="entry name" value="Acyl_transf_1"/>
    <property type="match status" value="1"/>
</dbReference>
<dbReference type="Pfam" id="PF00975">
    <property type="entry name" value="Thioesterase"/>
    <property type="match status" value="1"/>
</dbReference>
<feature type="transmembrane region" description="Helical" evidence="49">
    <location>
        <begin position="497"/>
        <end position="518"/>
    </location>
</feature>
<dbReference type="PROSITE" id="PS52004">
    <property type="entry name" value="KS3_2"/>
    <property type="match status" value="1"/>
</dbReference>
<feature type="transmembrane region" description="Helical" evidence="49">
    <location>
        <begin position="721"/>
        <end position="743"/>
    </location>
</feature>
<comment type="catalytic activity">
    <reaction evidence="14">
        <text>(3R)-hydroxyhexadecanoyl-[ACP] = (2E)-hexadecenoyl-[ACP] + H2O</text>
        <dbReference type="Rhea" id="RHEA:41908"/>
        <dbReference type="Rhea" id="RHEA-COMP:9650"/>
        <dbReference type="Rhea" id="RHEA-COMP:9651"/>
        <dbReference type="ChEBI" id="CHEBI:15377"/>
        <dbReference type="ChEBI" id="CHEBI:78480"/>
        <dbReference type="ChEBI" id="CHEBI:78481"/>
    </reaction>
    <physiologicalReaction direction="left-to-right" evidence="14">
        <dbReference type="Rhea" id="RHEA:41909"/>
    </physiologicalReaction>
</comment>
<dbReference type="InterPro" id="IPR050091">
    <property type="entry name" value="PKS_NRPS_Biosynth_Enz"/>
</dbReference>
<dbReference type="SUPFAM" id="SSF82866">
    <property type="entry name" value="Multidrug efflux transporter AcrB transmembrane domain"/>
    <property type="match status" value="1"/>
</dbReference>
<feature type="active site" description="Proton acceptor; for dehydratase activity" evidence="47">
    <location>
        <position position="1854"/>
    </location>
</feature>
<feature type="transmembrane region" description="Helical" evidence="49">
    <location>
        <begin position="750"/>
        <end position="771"/>
    </location>
</feature>
<feature type="transmembrane region" description="Helical" evidence="49">
    <location>
        <begin position="696"/>
        <end position="715"/>
    </location>
</feature>
<dbReference type="SUPFAM" id="SSF53474">
    <property type="entry name" value="alpha/beta-Hydrolases"/>
    <property type="match status" value="1"/>
</dbReference>
<comment type="catalytic activity">
    <reaction evidence="28">
        <text>hexadecanoyl-[ACP] + malonyl-[ACP] + H(+) = 3-oxooctadecanoyl-[ACP] + holo-[ACP] + CO2</text>
        <dbReference type="Rhea" id="RHEA:41916"/>
        <dbReference type="Rhea" id="RHEA-COMP:9623"/>
        <dbReference type="Rhea" id="RHEA-COMP:9652"/>
        <dbReference type="Rhea" id="RHEA-COMP:9653"/>
        <dbReference type="Rhea" id="RHEA-COMP:9685"/>
        <dbReference type="ChEBI" id="CHEBI:15378"/>
        <dbReference type="ChEBI" id="CHEBI:16526"/>
        <dbReference type="ChEBI" id="CHEBI:64479"/>
        <dbReference type="ChEBI" id="CHEBI:78449"/>
        <dbReference type="ChEBI" id="CHEBI:78483"/>
        <dbReference type="ChEBI" id="CHEBI:78487"/>
    </reaction>
    <physiologicalReaction direction="left-to-right" evidence="28">
        <dbReference type="Rhea" id="RHEA:41917"/>
    </physiologicalReaction>
</comment>
<dbReference type="CDD" id="cd00833">
    <property type="entry name" value="PKS"/>
    <property type="match status" value="1"/>
</dbReference>
<comment type="catalytic activity">
    <reaction evidence="30">
        <text>tetradecanoyl-[ACP] + H2O = tetradecanoate + holo-[ACP] + H(+)</text>
        <dbReference type="Rhea" id="RHEA:30123"/>
        <dbReference type="Rhea" id="RHEA-COMP:9648"/>
        <dbReference type="Rhea" id="RHEA-COMP:9685"/>
        <dbReference type="ChEBI" id="CHEBI:15377"/>
        <dbReference type="ChEBI" id="CHEBI:15378"/>
        <dbReference type="ChEBI" id="CHEBI:30807"/>
        <dbReference type="ChEBI" id="CHEBI:64479"/>
        <dbReference type="ChEBI" id="CHEBI:78477"/>
        <dbReference type="EC" id="3.1.2.14"/>
    </reaction>
    <physiologicalReaction direction="left-to-right" evidence="30">
        <dbReference type="Rhea" id="RHEA:30124"/>
    </physiologicalReaction>
</comment>
<name>A0A3M6UY10_POCDA</name>
<dbReference type="Pfam" id="PF21089">
    <property type="entry name" value="PKS_DH_N"/>
    <property type="match status" value="1"/>
</dbReference>
<evidence type="ECO:0000256" key="10">
    <source>
        <dbReference type="ARBA" id="ARBA00023388"/>
    </source>
</evidence>
<dbReference type="UniPathway" id="UPA00094"/>
<feature type="region of interest" description="C-terminal hotdog fold" evidence="47">
    <location>
        <begin position="1969"/>
        <end position="2114"/>
    </location>
</feature>
<evidence type="ECO:0000256" key="21">
    <source>
        <dbReference type="ARBA" id="ARBA00047451"/>
    </source>
</evidence>
<comment type="catalytic activity">
    <reaction evidence="8">
        <text>(3R)-hydroxydodecanoyl-[ACP] = (2E)-dodecenoyl-[ACP] + H2O</text>
        <dbReference type="Rhea" id="RHEA:41876"/>
        <dbReference type="Rhea" id="RHEA-COMP:9642"/>
        <dbReference type="Rhea" id="RHEA-COMP:9643"/>
        <dbReference type="ChEBI" id="CHEBI:15377"/>
        <dbReference type="ChEBI" id="CHEBI:78470"/>
        <dbReference type="ChEBI" id="CHEBI:78472"/>
    </reaction>
    <physiologicalReaction direction="left-to-right" evidence="8">
        <dbReference type="Rhea" id="RHEA:41877"/>
    </physiologicalReaction>
</comment>
<feature type="region of interest" description="Disordered" evidence="48">
    <location>
        <begin position="3067"/>
        <end position="3088"/>
    </location>
</feature>
<evidence type="ECO:0000256" key="7">
    <source>
        <dbReference type="ARBA" id="ARBA00023332"/>
    </source>
</evidence>
<dbReference type="InterPro" id="IPR029058">
    <property type="entry name" value="AB_hydrolase_fold"/>
</dbReference>
<comment type="catalytic activity">
    <reaction evidence="38">
        <text>(2E)-octadecenoyl-[ACP] + NADPH + H(+) = octadecanoyl-[ACP] + NADP(+)</text>
        <dbReference type="Rhea" id="RHEA:41928"/>
        <dbReference type="Rhea" id="RHEA-COMP:9655"/>
        <dbReference type="Rhea" id="RHEA-COMP:9656"/>
        <dbReference type="ChEBI" id="CHEBI:15378"/>
        <dbReference type="ChEBI" id="CHEBI:57783"/>
        <dbReference type="ChEBI" id="CHEBI:58349"/>
        <dbReference type="ChEBI" id="CHEBI:78489"/>
        <dbReference type="ChEBI" id="CHEBI:78495"/>
    </reaction>
    <physiologicalReaction direction="left-to-right" evidence="38">
        <dbReference type="Rhea" id="RHEA:41929"/>
    </physiologicalReaction>
</comment>
<dbReference type="GO" id="GO:0019171">
    <property type="term" value="F:(3R)-hydroxyacyl-[acyl-carrier-protein] dehydratase activity"/>
    <property type="evidence" value="ECO:0007669"/>
    <property type="project" value="UniProtKB-EC"/>
</dbReference>
<dbReference type="GO" id="GO:0141148">
    <property type="term" value="F:enoyl-[acyl-carrier-protein] reductase (NADPH) activity"/>
    <property type="evidence" value="ECO:0007669"/>
    <property type="project" value="UniProtKB-EC"/>
</dbReference>
<evidence type="ECO:0000256" key="42">
    <source>
        <dbReference type="ARBA" id="ARBA00049414"/>
    </source>
</evidence>
<evidence type="ECO:0000256" key="48">
    <source>
        <dbReference type="SAM" id="MobiDB-lite"/>
    </source>
</evidence>
<keyword evidence="49" id="KW-0812">Transmembrane</keyword>
<dbReference type="InterPro" id="IPR001031">
    <property type="entry name" value="Thioesterase"/>
</dbReference>
<dbReference type="PANTHER" id="PTHR43775:SF37">
    <property type="entry name" value="SI:DKEY-61P9.11"/>
    <property type="match status" value="1"/>
</dbReference>
<dbReference type="InterPro" id="IPR009081">
    <property type="entry name" value="PP-bd_ACP"/>
</dbReference>
<comment type="catalytic activity">
    <reaction evidence="21">
        <text>tetradecanoyl-[ACP] + malonyl-[ACP] + H(+) = 3-oxohexadecanoyl-[ACP] + holo-[ACP] + CO2</text>
        <dbReference type="Rhea" id="RHEA:41900"/>
        <dbReference type="Rhea" id="RHEA-COMP:9623"/>
        <dbReference type="Rhea" id="RHEA-COMP:9648"/>
        <dbReference type="Rhea" id="RHEA-COMP:9649"/>
        <dbReference type="Rhea" id="RHEA-COMP:9685"/>
        <dbReference type="ChEBI" id="CHEBI:15378"/>
        <dbReference type="ChEBI" id="CHEBI:16526"/>
        <dbReference type="ChEBI" id="CHEBI:64479"/>
        <dbReference type="ChEBI" id="CHEBI:78449"/>
        <dbReference type="ChEBI" id="CHEBI:78477"/>
        <dbReference type="ChEBI" id="CHEBI:78478"/>
    </reaction>
    <physiologicalReaction direction="left-to-right" evidence="21">
        <dbReference type="Rhea" id="RHEA:41901"/>
    </physiologicalReaction>
</comment>
<evidence type="ECO:0000256" key="11">
    <source>
        <dbReference type="ARBA" id="ARBA00023394"/>
    </source>
</evidence>
<feature type="transmembrane region" description="Helical" evidence="49">
    <location>
        <begin position="334"/>
        <end position="358"/>
    </location>
</feature>
<feature type="transmembrane region" description="Helical" evidence="49">
    <location>
        <begin position="404"/>
        <end position="423"/>
    </location>
</feature>
<keyword evidence="4" id="KW-0808">Transferase</keyword>
<proteinExistence type="predicted"/>
<evidence type="ECO:0000256" key="8">
    <source>
        <dbReference type="ARBA" id="ARBA00023351"/>
    </source>
</evidence>
<sequence length="3548" mass="397084">MFPNYETNRIFTSRSYKALPTRKKTRWECKATTEGRRTLSYRILYTYQATFDKLGFVLVRKPWFFLFGFLAVLIVSCLGLIRFRADPPLVESFTASSGQSREDLRHASQFFPRLDARQEEIIMTPKLGNNILRWNCLKDALLVHWTVVNISGFHEICLKNLNPNPLQKLSKQPCIISNPLELAEFQFDKLKNLSSILARELKNSSTVLSTGQTFNSSYKEMMGNFQAQPTTSSQSSRADALRVIYFIKSATDGKDQQKILAFEKSFENLLYQISDRLKCVSLSFNTARTKTDALQNVLKPELWSLCFFPFAMTVLVFIVIHFSSKSLRWSSTMLLMATSILAPLLCSAGIISIAHITFFPTTLFIPFFFMAKGTLDVVHFLLEWERQKTIASLEHRVGICVFKVGYPAVLSTVCGTLLSAVAVKSSFDVIAHFFLATLVVNVVTSVAFVVTAILLISLHKMSKVKSDEPEMEQNQKNKPPRILKALTRIMTSSGGKAAAIIFLVCVFILCTLSALQLLDKTSTIESRYGNDNFKKFKTAQTKFFTRKGDISILFSQNTDYSEPAVQNEMVKICDKLKKSSYSNGVTSCWMEALRKWAIYQNKTCSYSAFYMCLGQFLNQSRNAPIRQDLRFGPTESPFKILASRFHLNMPLFNRYQKDEKSVEMLRKDLLQFDLEPVAVSKRFFDLDDVFLLKQEACIFVFAAATAVVFVISLLSTFNLEISTLLALTMDILLLEAAAVIVVLEIPFNKVSFLSVFATSMITLNFCSQVAYSFVFSARTEIRYRVIDAIRFVGWPVVISWLVMSCGSLSLGFIYPSLGDIFHRLLPLVFALGLIQALVVLPAMIALLTELVHLLSSRCSADSLPTSKEQIDLPPLSIDVRDDNKRQVKSKRPGISIVGISCRFPGASTKDLFWDLLEHGKSFHGAFPKNRTEQHKLFHEYYNPRRFVSGRLCVVNGSYLEDLTQFDNKFFGISDQEARAMDPQQRILLHVVYEAIEDAGMRLEDLQGCRTGVFVGVMNMDYPEIVGYPSNYHNIDQFTAVGNAMSILANRVSFCLNLTGPSIVVDTACSSSLTALKLAADSLHNEECEVAIVCAPNIVLSHVKQMGSSLGGLLAPDGRCKSFDASGDGYGRGEGFAAIVLKLTNAALCDKDDPYCEIIACGVNNDGQNAVPITAPSAKVQAELSKMVLEQSGLTAKDVDYVEAHGTGTAIGDVVEVTSIADVYSRNITSPKRKLRIGSVKSNLNHTESTSGLAGIIKVALMIKNKKYVPTVNVQVLNPKLKLEENKLVVQQTSEPWEKEDGKLRVAALNSFGFGGSNVHLILREITVKQMSHEESVLHRSHVLTLSARSKEALQKMAHQYSEWIKDNVEEMDETFTENLCFSLNERRSRFPYRLAVPFNSTAEASHSLAAFADDCVGWDKLVSYAEASSNNGKFVFMFGGQGSQWYAMGRQLIECEATFRDAVLVVNDLLQNLGATWSLMDELMAPEGDSRMSENYIAQPATFAIQYATAKLLMSWKIHPSAVIGHSLGEFAAACTAGIITVKEAVQLVLARSTLQDKCAEDGGMAALGMSEVKARALLESLQLSDTLDIAAVNDADSVTVAGESRSIEILGQHLAMYAKDTFWRILGTKRAFHTIYMEPIKKPFSAAVKRINLNPQLSKIPMYSTVHGEVLSGQRFNGDYWWQNIRSSVQFYPAMKQLLGSGFRQIIEISAQPILAHYVKQIYRQEKLEDQETPVVLATLPRRKVPVKDQHKSFLQNTVCQLYTTGHPVDWTCVQKNPSARFVRSLNSPWLEKTFWYDERSTFATIPPFGSKQIEKKPSHPFLPQEKMADPYSHLHCWETEIDLHRFPSLKDHSFIQGGAVMPGAVYLEMAFGMVKDKFANVSGLELSDVKLFSILTLPETQVRCLRLRLQKSSRIDEAKFHITSVQDDESEITLSSGNISIDLLESRHSFDNKVFNQGGSSINELKANMEQMPVESFKRLTEKFGFNYGPKFSLIKKIWQRDNEGFCLIDISESPTIQNERGAYVLHPCILDACLQSCFVALGNLEGEDTSIVPVGFKSVTLNHVPATNQLYCHAIETKLGSFDVRLMSPCGTVLLAIGDFRLAEVTSTQREYPFEELRYEIQWIQEDLREKRGAEPRLNCLLLKESSSFSHALLRRLQEANANLTTLDPPSDGGPRSTVEEAIMAAINDIPPGNSSHLCVINLWPVEATNRPHDFSVIDEVQSLALHSSVFLMKYLTEKKWHNCQIFLVTERSQMLDSSEEFPGTNSFPWCSTVWGFRRTAGIEDPNFTIKAVDISNKRDTGDVDSLMDEILSESNEEEVVFRDGKRFVNRIVRSETSSEQPTTNAVESKERATWYLSRNPSSSTICLRENSLSKPSYSEVTIDILHCWTPSESIIDVSRPNGSVFILGKVTDLSGGSLNTLKIGDEVCGIMSSGRISRTVTVPINNVFVKPTSLTRQQATFVPGSLAIALYALQRAAEAGNGSRKLLIHEANRGPGPAAVVLAKALGHRAFCTISDACRSDTKTVLTEMGAERVINQSSCGLHDDLSHNFDAVVFFYPPSPNLLQKSSRSLKRGGRIIILSSKFQGDVVFNADTNIAYERAEVVDVLRAPQVFQKLSAESVQLLRRTGNLGTLLRIQSVSSKVETAIEVANAALTDPSASSSHKNASTDISFLLYSFPSSEKDSGFHKIPILPRGLDDCGLRENRTYLVAGGTRGYGFEVARWMAENGAQSIGLIGRSKPSDAKLQEVRELERRTSTKINMFQVIDISDEDQMLSLKEKLKSLPSVAGIVNSAMVLKDQFIRDFTFESFSVVMGSKIKGSFLLHQMSLDMDLDFFVMFSSIASVLGNMGQTSYAASNHFQDALAEYRRKVLGLPGLAINWGPISGAGVMTRDNHVAKLMTMGGLGFIHAKDGVKYMARILTEEPSRFQLMLCGLDWPRYQKTYEGLRKTPRLSAITAEQSISDNQTNLAVSLVERIVMERDSEKKEALVLEYLVLVLQERTGLTNLSETDYNKNLYSYGIDSTGALILKMHFEAELEVSFEVFYFMQPDTTLIKLSRDVTARLSGQTSSGRPQETQSQESATQPAKVMVEMPYTTTQEQQQVQVVPLYTPVTSAVNFFCVHPFHRYAMNLVPISTGFQGQDLVSFYALGFTDPTAVSEDWGTVRELAAHYVQLIMNKQPHGPYFLGGYSYGGIVAYEMASLLTERNQSVEFLAMIDTFPWNLHTRTISARMVSIQEDAAASHRHVQFQFENHLRKVAVDTLMMTADEYQHLRENNTQDEVIEELQKLCHEKGLLTHDLKALRESLLMNHRISRRTHLEWQPQEVRYRGPLTYLKSQNERFSPWSPTSVEEIWGHLVDGGSTVLVCPGDHFSLSELPNAEVTGSILATAIAFTYRSMFPEIARPTRTFNQRRAVEKLCCGVRVFLHSKNGKKLPHFGELHLQEDAGRLELRSKVNEGEMKEIKKTKKIIDLKDLRMVQPGRIVSSALKFAWRKRRVGAHQSGNLEQVASVITGRRDFNLEFTDYSDLKAFYHMVEAVFAVKLLTS</sequence>
<dbReference type="InterPro" id="IPR014031">
    <property type="entry name" value="Ketoacyl_synth_C"/>
</dbReference>
<feature type="domain" description="PKS/mFAS DH" evidence="52">
    <location>
        <begin position="1821"/>
        <end position="2114"/>
    </location>
</feature>
<dbReference type="InterPro" id="IPR013968">
    <property type="entry name" value="PKS_KR"/>
</dbReference>
<protein>
    <submittedName>
        <fullName evidence="53">Uncharacterized protein</fullName>
    </submittedName>
</protein>
<evidence type="ECO:0000256" key="30">
    <source>
        <dbReference type="ARBA" id="ARBA00048289"/>
    </source>
</evidence>
<evidence type="ECO:0000256" key="24">
    <source>
        <dbReference type="ARBA" id="ARBA00047810"/>
    </source>
</evidence>
<comment type="catalytic activity">
    <reaction evidence="32">
        <text>a fatty acyl-[ACP] + malonyl-[ACP] + H(+) = a 3-oxoacyl-[ACP] + holo-[ACP] + CO2</text>
        <dbReference type="Rhea" id="RHEA:22836"/>
        <dbReference type="Rhea" id="RHEA-COMP:9623"/>
        <dbReference type="Rhea" id="RHEA-COMP:9685"/>
        <dbReference type="Rhea" id="RHEA-COMP:9916"/>
        <dbReference type="Rhea" id="RHEA-COMP:14125"/>
        <dbReference type="ChEBI" id="CHEBI:15378"/>
        <dbReference type="ChEBI" id="CHEBI:16526"/>
        <dbReference type="ChEBI" id="CHEBI:64479"/>
        <dbReference type="ChEBI" id="CHEBI:78449"/>
        <dbReference type="ChEBI" id="CHEBI:78776"/>
        <dbReference type="ChEBI" id="CHEBI:138651"/>
        <dbReference type="EC" id="2.3.1.41"/>
    </reaction>
    <physiologicalReaction direction="left-to-right" evidence="32">
        <dbReference type="Rhea" id="RHEA:22837"/>
    </physiologicalReaction>
</comment>
<evidence type="ECO:0000256" key="1">
    <source>
        <dbReference type="ARBA" id="ARBA00005189"/>
    </source>
</evidence>
<feature type="domain" description="Ketosynthase family 3 (KS3)" evidence="51">
    <location>
        <begin position="891"/>
        <end position="1324"/>
    </location>
</feature>
<comment type="catalytic activity">
    <reaction evidence="12">
        <text>(3R)-hydroxytetradecanoyl-[ACP] = (2E)-tetradecenoyl-[ACP] + H2O</text>
        <dbReference type="Rhea" id="RHEA:41892"/>
        <dbReference type="Rhea" id="RHEA-COMP:9646"/>
        <dbReference type="Rhea" id="RHEA-COMP:9647"/>
        <dbReference type="ChEBI" id="CHEBI:15377"/>
        <dbReference type="ChEBI" id="CHEBI:78474"/>
        <dbReference type="ChEBI" id="CHEBI:78475"/>
    </reaction>
    <physiologicalReaction direction="left-to-right" evidence="12">
        <dbReference type="Rhea" id="RHEA:41893"/>
    </physiologicalReaction>
</comment>
<comment type="catalytic activity">
    <reaction evidence="17">
        <text>3-oxooctadecanoyl-[ACP] + NADPH + H(+) = (3R)-hydroxyoctadecanoyl-[ACP] + NADP(+)</text>
        <dbReference type="Rhea" id="RHEA:41920"/>
        <dbReference type="Rhea" id="RHEA-COMP:9653"/>
        <dbReference type="Rhea" id="RHEA-COMP:9654"/>
        <dbReference type="ChEBI" id="CHEBI:15378"/>
        <dbReference type="ChEBI" id="CHEBI:57783"/>
        <dbReference type="ChEBI" id="CHEBI:58349"/>
        <dbReference type="ChEBI" id="CHEBI:78487"/>
        <dbReference type="ChEBI" id="CHEBI:78488"/>
    </reaction>
    <physiologicalReaction direction="left-to-right" evidence="17">
        <dbReference type="Rhea" id="RHEA:41921"/>
    </physiologicalReaction>
</comment>
<comment type="catalytic activity">
    <reaction evidence="7">
        <text>(3R)-hydroxyoctanoyl-[ACP] = (2E)-octenoyl-[ACP] + H2O</text>
        <dbReference type="Rhea" id="RHEA:41844"/>
        <dbReference type="Rhea" id="RHEA-COMP:9634"/>
        <dbReference type="Rhea" id="RHEA-COMP:9635"/>
        <dbReference type="ChEBI" id="CHEBI:15377"/>
        <dbReference type="ChEBI" id="CHEBI:78461"/>
        <dbReference type="ChEBI" id="CHEBI:78462"/>
    </reaction>
    <physiologicalReaction direction="left-to-right" evidence="7">
        <dbReference type="Rhea" id="RHEA:41845"/>
    </physiologicalReaction>
</comment>
<keyword evidence="54" id="KW-1185">Reference proteome</keyword>
<dbReference type="SMART" id="SM00829">
    <property type="entry name" value="PKS_ER"/>
    <property type="match status" value="1"/>
</dbReference>
<comment type="function">
    <text evidence="16">Fatty acid synthetase is a multifunctional enzyme that catalyzes the de novo biosynthesis of long-chain saturated fatty acids starting from acetyl-CoA and malonyl-CoA in the presence of NADPH. This multifunctional protein contains 7 catalytic activities and a site for the binding of the prosthetic group 4'-phosphopantetheine of the acyl carrier protein ([ACP]) domain.</text>
</comment>
<evidence type="ECO:0000256" key="40">
    <source>
        <dbReference type="ARBA" id="ARBA00049171"/>
    </source>
</evidence>
<dbReference type="Pfam" id="PF02801">
    <property type="entry name" value="Ketoacyl-synt_C"/>
    <property type="match status" value="1"/>
</dbReference>
<evidence type="ECO:0000256" key="31">
    <source>
        <dbReference type="ARBA" id="ARBA00048420"/>
    </source>
</evidence>
<dbReference type="Pfam" id="PF08659">
    <property type="entry name" value="KR"/>
    <property type="match status" value="1"/>
</dbReference>
<dbReference type="SUPFAM" id="SSF53901">
    <property type="entry name" value="Thiolase-like"/>
    <property type="match status" value="1"/>
</dbReference>
<dbReference type="InterPro" id="IPR036291">
    <property type="entry name" value="NAD(P)-bd_dom_sf"/>
</dbReference>
<comment type="catalytic activity">
    <reaction evidence="46">
        <text>octanoyl-[ACP] + malonyl-[ACP] + H(+) = 3-oxodecanoyl-[ACP] + holo-[ACP] + CO2</text>
        <dbReference type="Rhea" id="RHEA:41852"/>
        <dbReference type="Rhea" id="RHEA-COMP:9623"/>
        <dbReference type="Rhea" id="RHEA-COMP:9636"/>
        <dbReference type="Rhea" id="RHEA-COMP:9637"/>
        <dbReference type="Rhea" id="RHEA-COMP:9685"/>
        <dbReference type="ChEBI" id="CHEBI:15378"/>
        <dbReference type="ChEBI" id="CHEBI:16526"/>
        <dbReference type="ChEBI" id="CHEBI:64479"/>
        <dbReference type="ChEBI" id="CHEBI:78449"/>
        <dbReference type="ChEBI" id="CHEBI:78463"/>
        <dbReference type="ChEBI" id="CHEBI:78464"/>
    </reaction>
    <physiologicalReaction direction="left-to-right" evidence="46">
        <dbReference type="Rhea" id="RHEA:41853"/>
    </physiologicalReaction>
</comment>
<dbReference type="InterPro" id="IPR014043">
    <property type="entry name" value="Acyl_transferase_dom"/>
</dbReference>
<comment type="catalytic activity">
    <reaction evidence="41">
        <text>3-oxododecanoyl-[ACP] + NADPH + H(+) = (3R)-hydroxydodecanoyl-[ACP] + NADP(+)</text>
        <dbReference type="Rhea" id="RHEA:41872"/>
        <dbReference type="Rhea" id="RHEA-COMP:9641"/>
        <dbReference type="Rhea" id="RHEA-COMP:9642"/>
        <dbReference type="ChEBI" id="CHEBI:15378"/>
        <dbReference type="ChEBI" id="CHEBI:57783"/>
        <dbReference type="ChEBI" id="CHEBI:58349"/>
        <dbReference type="ChEBI" id="CHEBI:78469"/>
        <dbReference type="ChEBI" id="CHEBI:78470"/>
    </reaction>
    <physiologicalReaction direction="left-to-right" evidence="41">
        <dbReference type="Rhea" id="RHEA:41873"/>
    </physiologicalReaction>
</comment>
<comment type="catalytic activity">
    <reaction evidence="44">
        <text>butanoyl-[ACP] + malonyl-[ACP] + H(+) = 3-oxohexanoyl-[ACP] + holo-[ACP] + CO2</text>
        <dbReference type="Rhea" id="RHEA:41820"/>
        <dbReference type="Rhea" id="RHEA-COMP:9623"/>
        <dbReference type="Rhea" id="RHEA-COMP:9628"/>
        <dbReference type="Rhea" id="RHEA-COMP:9629"/>
        <dbReference type="Rhea" id="RHEA-COMP:9685"/>
        <dbReference type="ChEBI" id="CHEBI:15378"/>
        <dbReference type="ChEBI" id="CHEBI:16526"/>
        <dbReference type="ChEBI" id="CHEBI:64479"/>
        <dbReference type="ChEBI" id="CHEBI:78449"/>
        <dbReference type="ChEBI" id="CHEBI:78454"/>
        <dbReference type="ChEBI" id="CHEBI:78456"/>
    </reaction>
    <physiologicalReaction direction="left-to-right" evidence="44">
        <dbReference type="Rhea" id="RHEA:41821"/>
    </physiologicalReaction>
</comment>
<dbReference type="InterPro" id="IPR049900">
    <property type="entry name" value="PKS_mFAS_DH"/>
</dbReference>
<comment type="catalytic activity">
    <reaction evidence="22">
        <text>(2E)-butenoyl-[ACP] + NADPH + H(+) = butanoyl-[ACP] + NADP(+)</text>
        <dbReference type="Rhea" id="RHEA:41812"/>
        <dbReference type="Rhea" id="RHEA-COMP:9627"/>
        <dbReference type="Rhea" id="RHEA-COMP:9628"/>
        <dbReference type="ChEBI" id="CHEBI:15378"/>
        <dbReference type="ChEBI" id="CHEBI:57783"/>
        <dbReference type="ChEBI" id="CHEBI:58349"/>
        <dbReference type="ChEBI" id="CHEBI:78453"/>
        <dbReference type="ChEBI" id="CHEBI:78454"/>
    </reaction>
    <physiologicalReaction direction="left-to-right" evidence="22">
        <dbReference type="Rhea" id="RHEA:41813"/>
    </physiologicalReaction>
</comment>
<accession>A0A3M6UY10</accession>
<keyword evidence="3" id="KW-0597">Phosphoprotein</keyword>
<evidence type="ECO:0000256" key="12">
    <source>
        <dbReference type="ARBA" id="ARBA00023398"/>
    </source>
</evidence>
<dbReference type="PANTHER" id="PTHR43775">
    <property type="entry name" value="FATTY ACID SYNTHASE"/>
    <property type="match status" value="1"/>
</dbReference>
<dbReference type="SUPFAM" id="SSF55048">
    <property type="entry name" value="Probable ACP-binding domain of malonyl-CoA ACP transacylase"/>
    <property type="match status" value="1"/>
</dbReference>
<dbReference type="Gene3D" id="3.30.70.3290">
    <property type="match status" value="1"/>
</dbReference>
<dbReference type="GO" id="GO:0016297">
    <property type="term" value="F:fatty acyl-[ACP] hydrolase activity"/>
    <property type="evidence" value="ECO:0007669"/>
    <property type="project" value="UniProtKB-EC"/>
</dbReference>
<evidence type="ECO:0000256" key="18">
    <source>
        <dbReference type="ARBA" id="ARBA00047394"/>
    </source>
</evidence>
<dbReference type="EMBL" id="RCHS01000500">
    <property type="protein sequence ID" value="RMX58497.1"/>
    <property type="molecule type" value="Genomic_DNA"/>
</dbReference>
<comment type="catalytic activity">
    <reaction evidence="29">
        <text>(2E)-dodecenoyl-[ACP] + NADPH + H(+) = dodecanoyl-[ACP] + NADP(+)</text>
        <dbReference type="Rhea" id="RHEA:41880"/>
        <dbReference type="Rhea" id="RHEA-COMP:9643"/>
        <dbReference type="Rhea" id="RHEA-COMP:9644"/>
        <dbReference type="ChEBI" id="CHEBI:15378"/>
        <dbReference type="ChEBI" id="CHEBI:57783"/>
        <dbReference type="ChEBI" id="CHEBI:58349"/>
        <dbReference type="ChEBI" id="CHEBI:65264"/>
        <dbReference type="ChEBI" id="CHEBI:78472"/>
    </reaction>
    <physiologicalReaction direction="left-to-right" evidence="29">
        <dbReference type="Rhea" id="RHEA:41881"/>
    </physiologicalReaction>
</comment>
<evidence type="ECO:0000256" key="34">
    <source>
        <dbReference type="ARBA" id="ARBA00048650"/>
    </source>
</evidence>
<feature type="compositionally biased region" description="Polar residues" evidence="48">
    <location>
        <begin position="3067"/>
        <end position="3087"/>
    </location>
</feature>
<dbReference type="GO" id="GO:0004312">
    <property type="term" value="F:fatty acid synthase activity"/>
    <property type="evidence" value="ECO:0007669"/>
    <property type="project" value="TreeGrafter"/>
</dbReference>
<evidence type="ECO:0000256" key="41">
    <source>
        <dbReference type="ARBA" id="ARBA00049263"/>
    </source>
</evidence>
<comment type="catalytic activity">
    <reaction evidence="43">
        <text>3-oxooctanoyl-[ACP] + NADPH + H(+) = (3R)-hydroxyoctanoyl-[ACP] + NADP(+)</text>
        <dbReference type="Rhea" id="RHEA:41840"/>
        <dbReference type="Rhea" id="RHEA-COMP:9633"/>
        <dbReference type="Rhea" id="RHEA-COMP:9634"/>
        <dbReference type="ChEBI" id="CHEBI:15378"/>
        <dbReference type="ChEBI" id="CHEBI:57783"/>
        <dbReference type="ChEBI" id="CHEBI:58349"/>
        <dbReference type="ChEBI" id="CHEBI:78460"/>
        <dbReference type="ChEBI" id="CHEBI:78461"/>
    </reaction>
    <physiologicalReaction direction="left-to-right" evidence="43">
        <dbReference type="Rhea" id="RHEA:41841"/>
    </physiologicalReaction>
</comment>
<evidence type="ECO:0000256" key="44">
    <source>
        <dbReference type="ARBA" id="ARBA00049449"/>
    </source>
</evidence>
<dbReference type="SMART" id="SM00826">
    <property type="entry name" value="PKS_DH"/>
    <property type="match status" value="1"/>
</dbReference>
<comment type="catalytic activity">
    <reaction evidence="42">
        <text>3-oxohexadecanoyl-[ACP] + NADPH + H(+) = (3R)-hydroxyhexadecanoyl-[ACP] + NADP(+)</text>
        <dbReference type="Rhea" id="RHEA:41904"/>
        <dbReference type="Rhea" id="RHEA-COMP:9649"/>
        <dbReference type="Rhea" id="RHEA-COMP:9650"/>
        <dbReference type="ChEBI" id="CHEBI:15378"/>
        <dbReference type="ChEBI" id="CHEBI:57783"/>
        <dbReference type="ChEBI" id="CHEBI:58349"/>
        <dbReference type="ChEBI" id="CHEBI:78478"/>
        <dbReference type="ChEBI" id="CHEBI:78480"/>
    </reaction>
    <physiologicalReaction direction="left-to-right" evidence="42">
        <dbReference type="Rhea" id="RHEA:41905"/>
    </physiologicalReaction>
</comment>
<evidence type="ECO:0000256" key="39">
    <source>
        <dbReference type="ARBA" id="ARBA00049109"/>
    </source>
</evidence>
<feature type="transmembrane region" description="Helical" evidence="49">
    <location>
        <begin position="429"/>
        <end position="456"/>
    </location>
</feature>
<evidence type="ECO:0000256" key="36">
    <source>
        <dbReference type="ARBA" id="ARBA00048704"/>
    </source>
</evidence>
<feature type="transmembrane region" description="Helical" evidence="49">
    <location>
        <begin position="824"/>
        <end position="847"/>
    </location>
</feature>
<dbReference type="Gene3D" id="3.40.47.10">
    <property type="match status" value="1"/>
</dbReference>
<comment type="catalytic activity">
    <reaction evidence="40">
        <text>(2E)-tetradecenoyl-[ACP] + NADPH + H(+) = tetradecanoyl-[ACP] + NADP(+)</text>
        <dbReference type="Rhea" id="RHEA:41896"/>
        <dbReference type="Rhea" id="RHEA-COMP:9647"/>
        <dbReference type="Rhea" id="RHEA-COMP:9648"/>
        <dbReference type="ChEBI" id="CHEBI:15378"/>
        <dbReference type="ChEBI" id="CHEBI:57783"/>
        <dbReference type="ChEBI" id="CHEBI:58349"/>
        <dbReference type="ChEBI" id="CHEBI:78475"/>
        <dbReference type="ChEBI" id="CHEBI:78477"/>
    </reaction>
    <physiologicalReaction direction="left-to-right" evidence="40">
        <dbReference type="Rhea" id="RHEA:41897"/>
    </physiologicalReaction>
</comment>
<evidence type="ECO:0000256" key="19">
    <source>
        <dbReference type="ARBA" id="ARBA00047400"/>
    </source>
</evidence>
<evidence type="ECO:0000256" key="49">
    <source>
        <dbReference type="SAM" id="Phobius"/>
    </source>
</evidence>
<evidence type="ECO:0000256" key="28">
    <source>
        <dbReference type="ARBA" id="ARBA00048051"/>
    </source>
</evidence>
<dbReference type="InterPro" id="IPR020841">
    <property type="entry name" value="PKS_Beta-ketoAc_synthase_dom"/>
</dbReference>
<feature type="domain" description="Carrier" evidence="50">
    <location>
        <begin position="2991"/>
        <end position="3067"/>
    </location>
</feature>
<dbReference type="InterPro" id="IPR016036">
    <property type="entry name" value="Malonyl_transacylase_ACP-bd"/>
</dbReference>
<dbReference type="PROSITE" id="PS50075">
    <property type="entry name" value="CARRIER"/>
    <property type="match status" value="1"/>
</dbReference>
<feature type="transmembrane region" description="Helical" evidence="49">
    <location>
        <begin position="791"/>
        <end position="812"/>
    </location>
</feature>
<dbReference type="Pfam" id="PF14765">
    <property type="entry name" value="PS-DH"/>
    <property type="match status" value="1"/>
</dbReference>
<dbReference type="Pfam" id="PF00109">
    <property type="entry name" value="ketoacyl-synt"/>
    <property type="match status" value="1"/>
</dbReference>
<evidence type="ECO:0000256" key="32">
    <source>
        <dbReference type="ARBA" id="ARBA00048506"/>
    </source>
</evidence>
<evidence type="ECO:0000256" key="25">
    <source>
        <dbReference type="ARBA" id="ARBA00047897"/>
    </source>
</evidence>
<dbReference type="SMART" id="SM00822">
    <property type="entry name" value="PKS_KR"/>
    <property type="match status" value="1"/>
</dbReference>
<comment type="catalytic activity">
    <reaction evidence="45">
        <text>(2E)-decenoyl-[ACP] + NADPH + H(+) = decanoyl-[ACP] + NADP(+)</text>
        <dbReference type="Rhea" id="RHEA:41864"/>
        <dbReference type="Rhea" id="RHEA-COMP:9639"/>
        <dbReference type="Rhea" id="RHEA-COMP:9640"/>
        <dbReference type="ChEBI" id="CHEBI:15378"/>
        <dbReference type="ChEBI" id="CHEBI:57783"/>
        <dbReference type="ChEBI" id="CHEBI:58349"/>
        <dbReference type="ChEBI" id="CHEBI:78467"/>
        <dbReference type="ChEBI" id="CHEBI:78468"/>
    </reaction>
    <physiologicalReaction direction="left-to-right" evidence="45">
        <dbReference type="Rhea" id="RHEA:41865"/>
    </physiologicalReaction>
</comment>
<evidence type="ECO:0000256" key="35">
    <source>
        <dbReference type="ARBA" id="ARBA00048691"/>
    </source>
</evidence>
<dbReference type="Gene3D" id="3.40.50.720">
    <property type="entry name" value="NAD(P)-binding Rossmann-like Domain"/>
    <property type="match status" value="3"/>
</dbReference>
<feature type="transmembrane region" description="Helical" evidence="49">
    <location>
        <begin position="63"/>
        <end position="83"/>
    </location>
</feature>
<dbReference type="PROSITE" id="PS52019">
    <property type="entry name" value="PKS_MFAS_DH"/>
    <property type="match status" value="1"/>
</dbReference>
<dbReference type="SUPFAM" id="SSF51735">
    <property type="entry name" value="NAD(P)-binding Rossmann-fold domains"/>
    <property type="match status" value="3"/>
</dbReference>
<comment type="catalytic activity">
    <reaction evidence="26">
        <text>3-oxobutanoyl-[ACP] + NADPH + H(+) = (3R)-hydroxybutanoyl-[ACP] + NADP(+)</text>
        <dbReference type="Rhea" id="RHEA:41804"/>
        <dbReference type="Rhea" id="RHEA-COMP:9625"/>
        <dbReference type="Rhea" id="RHEA-COMP:9626"/>
        <dbReference type="ChEBI" id="CHEBI:15378"/>
        <dbReference type="ChEBI" id="CHEBI:57783"/>
        <dbReference type="ChEBI" id="CHEBI:58349"/>
        <dbReference type="ChEBI" id="CHEBI:78450"/>
        <dbReference type="ChEBI" id="CHEBI:78451"/>
    </reaction>
    <physiologicalReaction direction="left-to-right" evidence="26">
        <dbReference type="Rhea" id="RHEA:41805"/>
    </physiologicalReaction>
</comment>
<dbReference type="InterPro" id="IPR018201">
    <property type="entry name" value="Ketoacyl_synth_AS"/>
</dbReference>
<evidence type="ECO:0000256" key="20">
    <source>
        <dbReference type="ARBA" id="ARBA00047440"/>
    </source>
</evidence>
<comment type="catalytic activity">
    <reaction evidence="25">
        <text>(2E)-hexenoyl-[ACP] + NADPH + H(+) = hexanoyl-[ACP] + NADP(+)</text>
        <dbReference type="Rhea" id="RHEA:41832"/>
        <dbReference type="Rhea" id="RHEA-COMP:9631"/>
        <dbReference type="Rhea" id="RHEA-COMP:9632"/>
        <dbReference type="ChEBI" id="CHEBI:15378"/>
        <dbReference type="ChEBI" id="CHEBI:57783"/>
        <dbReference type="ChEBI" id="CHEBI:58349"/>
        <dbReference type="ChEBI" id="CHEBI:78458"/>
        <dbReference type="ChEBI" id="CHEBI:78459"/>
    </reaction>
    <physiologicalReaction direction="left-to-right" evidence="25">
        <dbReference type="Rhea" id="RHEA:41833"/>
    </physiologicalReaction>
</comment>
<dbReference type="InterPro" id="IPR020807">
    <property type="entry name" value="PKS_DH"/>
</dbReference>
<comment type="catalytic activity">
    <reaction evidence="37">
        <text>3-oxotetradecanoyl-[ACP] + NADPH + H(+) = (3R)-hydroxytetradecanoyl-[ACP] + NADP(+)</text>
        <dbReference type="Rhea" id="RHEA:41888"/>
        <dbReference type="Rhea" id="RHEA-COMP:9645"/>
        <dbReference type="Rhea" id="RHEA-COMP:9646"/>
        <dbReference type="ChEBI" id="CHEBI:15378"/>
        <dbReference type="ChEBI" id="CHEBI:57783"/>
        <dbReference type="ChEBI" id="CHEBI:58349"/>
        <dbReference type="ChEBI" id="CHEBI:78473"/>
        <dbReference type="ChEBI" id="CHEBI:78474"/>
    </reaction>
    <physiologicalReaction direction="left-to-right" evidence="37">
        <dbReference type="Rhea" id="RHEA:41889"/>
    </physiologicalReaction>
</comment>
<dbReference type="SMART" id="SM00827">
    <property type="entry name" value="PKS_AT"/>
    <property type="match status" value="1"/>
</dbReference>
<comment type="catalytic activity">
    <reaction evidence="10">
        <text>(3R)-hydroxydecanoyl-[ACP] = (2E)-decenoyl-[ACP] + H2O</text>
        <dbReference type="Rhea" id="RHEA:41860"/>
        <dbReference type="Rhea" id="RHEA-COMP:9638"/>
        <dbReference type="Rhea" id="RHEA-COMP:9639"/>
        <dbReference type="ChEBI" id="CHEBI:15377"/>
        <dbReference type="ChEBI" id="CHEBI:78466"/>
        <dbReference type="ChEBI" id="CHEBI:78467"/>
    </reaction>
    <physiologicalReaction direction="left-to-right" evidence="10">
        <dbReference type="Rhea" id="RHEA:41861"/>
    </physiologicalReaction>
</comment>
<evidence type="ECO:0000256" key="47">
    <source>
        <dbReference type="PROSITE-ProRule" id="PRU01363"/>
    </source>
</evidence>
<dbReference type="Pfam" id="PF16197">
    <property type="entry name" value="KAsynt_C_assoc"/>
    <property type="match status" value="1"/>
</dbReference>
<dbReference type="GO" id="GO:0006633">
    <property type="term" value="P:fatty acid biosynthetic process"/>
    <property type="evidence" value="ECO:0007669"/>
    <property type="project" value="UniProtKB-UniPathway"/>
</dbReference>
<dbReference type="SUPFAM" id="SSF47336">
    <property type="entry name" value="ACP-like"/>
    <property type="match status" value="1"/>
</dbReference>
<dbReference type="OrthoDB" id="5963712at2759"/>
<evidence type="ECO:0000256" key="27">
    <source>
        <dbReference type="ARBA" id="ARBA00047961"/>
    </source>
</evidence>
<evidence type="ECO:0000256" key="14">
    <source>
        <dbReference type="ARBA" id="ARBA00023401"/>
    </source>
</evidence>
<dbReference type="SUPFAM" id="SSF50129">
    <property type="entry name" value="GroES-like"/>
    <property type="match status" value="1"/>
</dbReference>
<comment type="catalytic activity">
    <reaction evidence="27">
        <text>acetyl-[ACP] + malonyl-[ACP] + H(+) = 3-oxobutanoyl-[ACP] + holo-[ACP] + CO2</text>
        <dbReference type="Rhea" id="RHEA:41800"/>
        <dbReference type="Rhea" id="RHEA-COMP:9621"/>
        <dbReference type="Rhea" id="RHEA-COMP:9623"/>
        <dbReference type="Rhea" id="RHEA-COMP:9625"/>
        <dbReference type="Rhea" id="RHEA-COMP:9685"/>
        <dbReference type="ChEBI" id="CHEBI:15378"/>
        <dbReference type="ChEBI" id="CHEBI:16526"/>
        <dbReference type="ChEBI" id="CHEBI:64479"/>
        <dbReference type="ChEBI" id="CHEBI:78446"/>
        <dbReference type="ChEBI" id="CHEBI:78449"/>
        <dbReference type="ChEBI" id="CHEBI:78450"/>
    </reaction>
    <physiologicalReaction direction="left-to-right" evidence="27">
        <dbReference type="Rhea" id="RHEA:41801"/>
    </physiologicalReaction>
</comment>
<dbReference type="InterPro" id="IPR049552">
    <property type="entry name" value="PKS_DH_N"/>
</dbReference>
<evidence type="ECO:0000313" key="54">
    <source>
        <dbReference type="Proteomes" id="UP000275408"/>
    </source>
</evidence>
<comment type="catalytic activity">
    <reaction evidence="34">
        <text>a 2,3-saturated acyl-[ACP] + NADP(+) = a (2E)-enoyl-[ACP] + NADPH + H(+)</text>
        <dbReference type="Rhea" id="RHEA:22564"/>
        <dbReference type="Rhea" id="RHEA-COMP:9925"/>
        <dbReference type="Rhea" id="RHEA-COMP:9926"/>
        <dbReference type="ChEBI" id="CHEBI:15378"/>
        <dbReference type="ChEBI" id="CHEBI:57783"/>
        <dbReference type="ChEBI" id="CHEBI:58349"/>
        <dbReference type="ChEBI" id="CHEBI:78784"/>
        <dbReference type="ChEBI" id="CHEBI:78785"/>
        <dbReference type="EC" id="1.3.1.39"/>
    </reaction>
    <physiologicalReaction direction="right-to-left" evidence="34">
        <dbReference type="Rhea" id="RHEA:22566"/>
    </physiologicalReaction>
</comment>
<dbReference type="InterPro" id="IPR016035">
    <property type="entry name" value="Acyl_Trfase/lysoPLipase"/>
</dbReference>
<evidence type="ECO:0000256" key="2">
    <source>
        <dbReference type="ARBA" id="ARBA00022450"/>
    </source>
</evidence>
<evidence type="ECO:0000256" key="22">
    <source>
        <dbReference type="ARBA" id="ARBA00047500"/>
    </source>
</evidence>
<dbReference type="InterPro" id="IPR036736">
    <property type="entry name" value="ACP-like_sf"/>
</dbReference>
<reference evidence="53 54" key="1">
    <citation type="journal article" date="2018" name="Sci. Rep.">
        <title>Comparative analysis of the Pocillopora damicornis genome highlights role of immune system in coral evolution.</title>
        <authorList>
            <person name="Cunning R."/>
            <person name="Bay R.A."/>
            <person name="Gillette P."/>
            <person name="Baker A.C."/>
            <person name="Traylor-Knowles N."/>
        </authorList>
    </citation>
    <scope>NUCLEOTIDE SEQUENCE [LARGE SCALE GENOMIC DNA]</scope>
    <source>
        <strain evidence="53">RSMAS</strain>
        <tissue evidence="53">Whole animal</tissue>
    </source>
</reference>
<feature type="active site" description="Proton donor; for dehydratase activity" evidence="47">
    <location>
        <position position="2034"/>
    </location>
</feature>
<evidence type="ECO:0000259" key="50">
    <source>
        <dbReference type="PROSITE" id="PS50075"/>
    </source>
</evidence>